<organism evidence="3 4">
    <name type="scientific">Tritrichomonas musculus</name>
    <dbReference type="NCBI Taxonomy" id="1915356"/>
    <lineage>
        <taxon>Eukaryota</taxon>
        <taxon>Metamonada</taxon>
        <taxon>Parabasalia</taxon>
        <taxon>Tritrichomonadida</taxon>
        <taxon>Tritrichomonadidae</taxon>
        <taxon>Tritrichomonas</taxon>
    </lineage>
</organism>
<comment type="caution">
    <text evidence="3">The sequence shown here is derived from an EMBL/GenBank/DDBJ whole genome shotgun (WGS) entry which is preliminary data.</text>
</comment>
<evidence type="ECO:0000256" key="2">
    <source>
        <dbReference type="SAM" id="Phobius"/>
    </source>
</evidence>
<protein>
    <recommendedName>
        <fullName evidence="5">Ribosome control protein 1 domain-containing protein</fullName>
    </recommendedName>
</protein>
<keyword evidence="2" id="KW-0812">Transmembrane</keyword>
<feature type="compositionally biased region" description="Acidic residues" evidence="1">
    <location>
        <begin position="851"/>
        <end position="865"/>
    </location>
</feature>
<evidence type="ECO:0000313" key="4">
    <source>
        <dbReference type="Proteomes" id="UP001470230"/>
    </source>
</evidence>
<name>A0ABR2KY84_9EUKA</name>
<sequence length="1072" mass="123443">MENLIIPFSVQEIENNIPYFAVVKIPFSSLIAYLTRDSLFLRNSSTANHDIVLRIIRSQESLQNYGPNQWMQYIDRFHICFGTKSGLISVLRLTDLTAYSKKLENIFFTSIFNCHKHLAAITPKNELFFIQIDDEEQNNTNKDKIFQNLFNKKNYKCQTINVIELKNNSKKIEIMPSKYDMNFAKSTILNTVFYHRLNKPKLVSIIDNKPCFIPITPSTISSTKKLQPSFFKIEKPVMLAVNPASNFLAAALKDSSVVFISLLYPDSTPILISKYDPGVEIIFMRWTYDDENLIIITSTGCVTLFEMPTYTVYNMHVPDFIMPTKSPIQTIINNNNPINSNTNISNNTNAGSVDNNNNNNSSNNSTNINQYPLICRIVSVDYDEESRCLYAIKRENNETFSLHAVEFALLQKRFCFTASRVFDYKTKFIIPLQIFPIKFVIPFSIKEKIRESPNSIVSQPPNPSQTRKTKLFIASSNNQIQADDKIITFNDDDIIQGIQLLNGLLFVFIFSTKEEQIRLVLFDENLNQMKMSVISSIAKSPYSTSDFTNIISDHINFPHSIHTLTNNYINQLAAACHTMYSLIKMNPKKVRKNRINREQNAIFEDECPDIDLTEGFDIDNDSEDKEERFNILMKVRVFNNYDSNDNDDYTFSIKTLSVRQQLKNAVSCAGQGVFLHYTNGNGQLIKSKYIFNNIKYAFYEPFSDIIVVQMAHTYYIVKDYYQTEFKGVACFSDMVETFSLQKLTLFGEIAYVGTLFMPFLLINNFEDSNKILIPRLEKVCPSIERFDNIIASTISTAIIQNHEHSKIINNVQPIITPIPSDRASKIFENVIEKLKVASSSIKIISSSSSEYSDEDEDSGSEDTEDDNGKSNFDLVKKLLQFNFSYEKFFKELNTATKRIILEYLDPVDLENLLLEVDTDSFNDTIFSRDEKKELLIKLIKKFHFLRAFKICESLKFNFPSLIKEVFYKTKNDQITLKKILMKIRKDRKEFNLNDDDGLLRFMGSAFGASNLFLLSFAVFVVLKEQSKIELMLMTNADPEVENEINEFVKANPNSRYSNFLISLPNSPFKQAQ</sequence>
<evidence type="ECO:0000313" key="3">
    <source>
        <dbReference type="EMBL" id="KAK8894965.1"/>
    </source>
</evidence>
<keyword evidence="2" id="KW-1133">Transmembrane helix</keyword>
<evidence type="ECO:0008006" key="5">
    <source>
        <dbReference type="Google" id="ProtNLM"/>
    </source>
</evidence>
<reference evidence="3 4" key="1">
    <citation type="submission" date="2024-04" db="EMBL/GenBank/DDBJ databases">
        <title>Tritrichomonas musculus Genome.</title>
        <authorList>
            <person name="Alves-Ferreira E."/>
            <person name="Grigg M."/>
            <person name="Lorenzi H."/>
            <person name="Galac M."/>
        </authorList>
    </citation>
    <scope>NUCLEOTIDE SEQUENCE [LARGE SCALE GENOMIC DNA]</scope>
    <source>
        <strain evidence="3 4">EAF2021</strain>
    </source>
</reference>
<keyword evidence="2" id="KW-0472">Membrane</keyword>
<dbReference type="PANTHER" id="PTHR20916">
    <property type="entry name" value="CYSTEINE AND GLYCINE-RICH PROTEIN 2 BINDING PROTEIN"/>
    <property type="match status" value="1"/>
</dbReference>
<dbReference type="EMBL" id="JAPFFF010000003">
    <property type="protein sequence ID" value="KAK8894965.1"/>
    <property type="molecule type" value="Genomic_DNA"/>
</dbReference>
<evidence type="ECO:0000256" key="1">
    <source>
        <dbReference type="SAM" id="MobiDB-lite"/>
    </source>
</evidence>
<dbReference type="PANTHER" id="PTHR20916:SF18">
    <property type="entry name" value="IPT_TIG DOMAIN-CONTAINING PROTEIN"/>
    <property type="match status" value="1"/>
</dbReference>
<feature type="region of interest" description="Disordered" evidence="1">
    <location>
        <begin position="848"/>
        <end position="868"/>
    </location>
</feature>
<gene>
    <name evidence="3" type="ORF">M9Y10_023407</name>
</gene>
<keyword evidence="4" id="KW-1185">Reference proteome</keyword>
<dbReference type="Proteomes" id="UP001470230">
    <property type="component" value="Unassembled WGS sequence"/>
</dbReference>
<feature type="transmembrane region" description="Helical" evidence="2">
    <location>
        <begin position="998"/>
        <end position="1022"/>
    </location>
</feature>
<proteinExistence type="predicted"/>
<feature type="region of interest" description="Disordered" evidence="1">
    <location>
        <begin position="342"/>
        <end position="364"/>
    </location>
</feature>
<accession>A0ABR2KY84</accession>